<name>A0A1V4SNP9_RUMHU</name>
<feature type="compositionally biased region" description="Gly residues" evidence="1">
    <location>
        <begin position="526"/>
        <end position="538"/>
    </location>
</feature>
<protein>
    <submittedName>
        <fullName evidence="3">CotH protein</fullName>
    </submittedName>
</protein>
<dbReference type="InterPro" id="IPR014867">
    <property type="entry name" value="Spore_coat_CotH_CotH2/3/7"/>
</dbReference>
<organism evidence="3 4">
    <name type="scientific">Ruminiclostridium hungatei</name>
    <name type="common">Clostridium hungatei</name>
    <dbReference type="NCBI Taxonomy" id="48256"/>
    <lineage>
        <taxon>Bacteria</taxon>
        <taxon>Bacillati</taxon>
        <taxon>Bacillota</taxon>
        <taxon>Clostridia</taxon>
        <taxon>Eubacteriales</taxon>
        <taxon>Oscillospiraceae</taxon>
        <taxon>Ruminiclostridium</taxon>
    </lineage>
</organism>
<feature type="transmembrane region" description="Helical" evidence="2">
    <location>
        <begin position="7"/>
        <end position="28"/>
    </location>
</feature>
<reference evidence="3 4" key="1">
    <citation type="submission" date="2017-03" db="EMBL/GenBank/DDBJ databases">
        <title>Genome sequence of Clostridium hungatei DSM 14427.</title>
        <authorList>
            <person name="Poehlein A."/>
            <person name="Daniel R."/>
        </authorList>
    </citation>
    <scope>NUCLEOTIDE SEQUENCE [LARGE SCALE GENOMIC DNA]</scope>
    <source>
        <strain evidence="3 4">DSM 14427</strain>
    </source>
</reference>
<feature type="compositionally biased region" description="Gly residues" evidence="1">
    <location>
        <begin position="269"/>
        <end position="285"/>
    </location>
</feature>
<dbReference type="OrthoDB" id="3235126at2"/>
<keyword evidence="4" id="KW-1185">Reference proteome</keyword>
<proteinExistence type="predicted"/>
<evidence type="ECO:0000313" key="4">
    <source>
        <dbReference type="Proteomes" id="UP000191554"/>
    </source>
</evidence>
<feature type="region of interest" description="Disordered" evidence="1">
    <location>
        <begin position="521"/>
        <end position="613"/>
    </location>
</feature>
<dbReference type="Pfam" id="PF08757">
    <property type="entry name" value="CotH"/>
    <property type="match status" value="1"/>
</dbReference>
<dbReference type="AlphaFoldDB" id="A0A1V4SNP9"/>
<keyword evidence="2" id="KW-0472">Membrane</keyword>
<keyword evidence="2" id="KW-0812">Transmembrane</keyword>
<feature type="compositionally biased region" description="Polar residues" evidence="1">
    <location>
        <begin position="543"/>
        <end position="557"/>
    </location>
</feature>
<comment type="caution">
    <text evidence="3">The sequence shown here is derived from an EMBL/GenBank/DDBJ whole genome shotgun (WGS) entry which is preliminary data.</text>
</comment>
<evidence type="ECO:0000256" key="1">
    <source>
        <dbReference type="SAM" id="MobiDB-lite"/>
    </source>
</evidence>
<dbReference type="Proteomes" id="UP000191554">
    <property type="component" value="Unassembled WGS sequence"/>
</dbReference>
<feature type="transmembrane region" description="Helical" evidence="2">
    <location>
        <begin position="621"/>
        <end position="641"/>
    </location>
</feature>
<keyword evidence="2" id="KW-1133">Transmembrane helix</keyword>
<dbReference type="STRING" id="48256.CLHUN_14250"/>
<sequence>MITGKKINVFIMSMLVVAVIFTGLIVLIPKTPGEGVQPAQPEYAGNVFNKDRITEIDIKVDETQWQKMLDSAQEEYISCDLTINGSTISTVGIRPKGNSSLATVARSDSDRFSFKFEFDHYIDGQTFMGLDKMVINNVQSDATYMKDYLSYDLMTYIGVKTPLFVYADVMVNGKDWGLYVAVEAIEEAFAQRNYGSDYGRLYKPESMEMGAGMGAGGGRNGGNDGNWGARQAPPGINNAAPNNAGPNNGGNSTSNRNSSTSKGQFRQQNGGGVGMGGFGGNGPSGGTDLKYTDDSISSYSNIFDNEVFKGSKDDYSRVIAAIKNLNSGTQLDKYIDVDSTLRYLAASTVLVNMDSYFSGMKHNYYLYEEDGKLTMLPWDYNLAFGGFQMNSAEAAVNLPIDTPVSGIKMSERPMVAKLLEVDEYREKYHEYLKQIVDEYFQSGKFQQTIDKVDLLISESVKNDATAFYTQEQYAKAVQTLKEFGRLRALSIAGQLDGSIPSTSETQKDASDKLIDTASINLSTMGSQGGGGMGGGRGQPGNQLSANSPAGEQQNEMQSPPGENGTQDDFQPPDGMQLPDGMQPPDGFEPPDGAGPPGNMQVLERPGEDNQGRNGMAVGSNLAILAGSVVFLVAGLIFAVRFKRNKYF</sequence>
<feature type="compositionally biased region" description="Gly residues" evidence="1">
    <location>
        <begin position="213"/>
        <end position="225"/>
    </location>
</feature>
<dbReference type="PANTHER" id="PTHR40050:SF1">
    <property type="entry name" value="INNER SPORE COAT PROTEIN H"/>
    <property type="match status" value="1"/>
</dbReference>
<gene>
    <name evidence="3" type="ORF">CLHUN_14250</name>
</gene>
<feature type="compositionally biased region" description="Low complexity" evidence="1">
    <location>
        <begin position="226"/>
        <end position="259"/>
    </location>
</feature>
<feature type="region of interest" description="Disordered" evidence="1">
    <location>
        <begin position="213"/>
        <end position="289"/>
    </location>
</feature>
<evidence type="ECO:0000313" key="3">
    <source>
        <dbReference type="EMBL" id="OPX44871.1"/>
    </source>
</evidence>
<dbReference type="PANTHER" id="PTHR40050">
    <property type="entry name" value="INNER SPORE COAT PROTEIN H"/>
    <property type="match status" value="1"/>
</dbReference>
<dbReference type="EMBL" id="MZGX01000007">
    <property type="protein sequence ID" value="OPX44871.1"/>
    <property type="molecule type" value="Genomic_DNA"/>
</dbReference>
<evidence type="ECO:0000256" key="2">
    <source>
        <dbReference type="SAM" id="Phobius"/>
    </source>
</evidence>
<dbReference type="RefSeq" id="WP_080063866.1">
    <property type="nucleotide sequence ID" value="NZ_MZGX01000007.1"/>
</dbReference>
<accession>A0A1V4SNP9</accession>